<reference evidence="4 5" key="1">
    <citation type="submission" date="2022-03" db="EMBL/GenBank/DDBJ databases">
        <title>Ignatzschineria rhizosphaerae HR5S32.</title>
        <authorList>
            <person name="Sun J.Q."/>
            <person name="Feng J.Y."/>
        </authorList>
    </citation>
    <scope>NUCLEOTIDE SEQUENCE [LARGE SCALE GENOMIC DNA]</scope>
    <source>
        <strain evidence="4 5">HR5S32</strain>
    </source>
</reference>
<gene>
    <name evidence="4" type="ORF">MMG00_02625</name>
</gene>
<proteinExistence type="predicted"/>
<feature type="domain" description="N-acetyltransferase" evidence="3">
    <location>
        <begin position="3"/>
        <end position="145"/>
    </location>
</feature>
<dbReference type="EMBL" id="CP093379">
    <property type="protein sequence ID" value="UNM96770.1"/>
    <property type="molecule type" value="Genomic_DNA"/>
</dbReference>
<dbReference type="PANTHER" id="PTHR43800">
    <property type="entry name" value="PEPTIDYL-LYSINE N-ACETYLTRANSFERASE YJAB"/>
    <property type="match status" value="1"/>
</dbReference>
<dbReference type="CDD" id="cd04301">
    <property type="entry name" value="NAT_SF"/>
    <property type="match status" value="1"/>
</dbReference>
<protein>
    <submittedName>
        <fullName evidence="4">GNAT family N-acetyltransferase</fullName>
        <ecNumber evidence="4">2.3.1.-</ecNumber>
    </submittedName>
</protein>
<sequence length="150" mass="17183">MKIQIEKVSSVDYPRLQQIWESAVLATHDFLQEDDFTEIQKQLIPAYFPQVTLYKAVFTKGREISGFLGVLENRIEMLFIDDPFRGQGIGKALLRFGIDQLRINELDVNEQNGQALAFYQHQGFEVIKRSELDGSGKPYPTLTLKLRASC</sequence>
<organism evidence="4 5">
    <name type="scientific">Ignatzschineria rhizosphaerae</name>
    <dbReference type="NCBI Taxonomy" id="2923279"/>
    <lineage>
        <taxon>Bacteria</taxon>
        <taxon>Pseudomonadati</taxon>
        <taxon>Pseudomonadota</taxon>
        <taxon>Gammaproteobacteria</taxon>
        <taxon>Cardiobacteriales</taxon>
        <taxon>Ignatzschineriaceae</taxon>
        <taxon>Ignatzschineria</taxon>
    </lineage>
</organism>
<dbReference type="SUPFAM" id="SSF55729">
    <property type="entry name" value="Acyl-CoA N-acyltransferases (Nat)"/>
    <property type="match status" value="1"/>
</dbReference>
<evidence type="ECO:0000313" key="5">
    <source>
        <dbReference type="Proteomes" id="UP000829542"/>
    </source>
</evidence>
<keyword evidence="5" id="KW-1185">Reference proteome</keyword>
<evidence type="ECO:0000313" key="4">
    <source>
        <dbReference type="EMBL" id="UNM96770.1"/>
    </source>
</evidence>
<dbReference type="EC" id="2.3.1.-" evidence="4"/>
<keyword evidence="2 4" id="KW-0012">Acyltransferase</keyword>
<dbReference type="InterPro" id="IPR016181">
    <property type="entry name" value="Acyl_CoA_acyltransferase"/>
</dbReference>
<evidence type="ECO:0000256" key="1">
    <source>
        <dbReference type="ARBA" id="ARBA00022679"/>
    </source>
</evidence>
<dbReference type="RefSeq" id="WP_242150986.1">
    <property type="nucleotide sequence ID" value="NZ_CP093379.1"/>
</dbReference>
<dbReference type="Gene3D" id="3.40.630.30">
    <property type="match status" value="1"/>
</dbReference>
<dbReference type="Proteomes" id="UP000829542">
    <property type="component" value="Chromosome"/>
</dbReference>
<accession>A0ABY3X3C4</accession>
<keyword evidence="1 4" id="KW-0808">Transferase</keyword>
<dbReference type="PANTHER" id="PTHR43800:SF1">
    <property type="entry name" value="PEPTIDYL-LYSINE N-ACETYLTRANSFERASE YJAB"/>
    <property type="match status" value="1"/>
</dbReference>
<dbReference type="GO" id="GO:0016746">
    <property type="term" value="F:acyltransferase activity"/>
    <property type="evidence" value="ECO:0007669"/>
    <property type="project" value="UniProtKB-KW"/>
</dbReference>
<evidence type="ECO:0000259" key="3">
    <source>
        <dbReference type="PROSITE" id="PS51186"/>
    </source>
</evidence>
<dbReference type="Pfam" id="PF13673">
    <property type="entry name" value="Acetyltransf_10"/>
    <property type="match status" value="1"/>
</dbReference>
<dbReference type="PROSITE" id="PS51186">
    <property type="entry name" value="GNAT"/>
    <property type="match status" value="1"/>
</dbReference>
<dbReference type="InterPro" id="IPR000182">
    <property type="entry name" value="GNAT_dom"/>
</dbReference>
<evidence type="ECO:0000256" key="2">
    <source>
        <dbReference type="ARBA" id="ARBA00023315"/>
    </source>
</evidence>
<name>A0ABY3X3C4_9GAMM</name>